<dbReference type="GO" id="GO:0004983">
    <property type="term" value="F:neuropeptide Y receptor activity"/>
    <property type="evidence" value="ECO:0007669"/>
    <property type="project" value="InterPro"/>
</dbReference>
<dbReference type="GO" id="GO:0005886">
    <property type="term" value="C:plasma membrane"/>
    <property type="evidence" value="ECO:0007669"/>
    <property type="project" value="TreeGrafter"/>
</dbReference>
<feature type="transmembrane region" description="Helical" evidence="10">
    <location>
        <begin position="162"/>
        <end position="182"/>
    </location>
</feature>
<keyword evidence="12" id="KW-1185">Reference proteome</keyword>
<evidence type="ECO:0000259" key="11">
    <source>
        <dbReference type="PROSITE" id="PS50262"/>
    </source>
</evidence>
<comment type="subcellular location">
    <subcellularLocation>
        <location evidence="1">Membrane</location>
        <topology evidence="1">Multi-pass membrane protein</topology>
    </subcellularLocation>
</comment>
<evidence type="ECO:0000256" key="4">
    <source>
        <dbReference type="ARBA" id="ARBA00022989"/>
    </source>
</evidence>
<keyword evidence="6 10" id="KW-0472">Membrane</keyword>
<evidence type="ECO:0000256" key="6">
    <source>
        <dbReference type="ARBA" id="ARBA00023136"/>
    </source>
</evidence>
<feature type="transmembrane region" description="Helical" evidence="10">
    <location>
        <begin position="275"/>
        <end position="295"/>
    </location>
</feature>
<evidence type="ECO:0000313" key="12">
    <source>
        <dbReference type="Proteomes" id="UP000887581"/>
    </source>
</evidence>
<sequence>MFGLTVYNDNVEMTGHVFSKMNNNTCLDINVELWRNKRDWSTQSSTIFIFAFFYTAIILIGSLGNLCVILAISRTKTLQTVPNMFIFSLSCSDLVVCFTSATITPIAAFKKEWIFGAALCSVAPFIAGASLCFSTFTLSAISVDRFLLIYFPTRKALSRLQALIVIMVICILSTSLSAPVIFKQRLKTFGNYCGQFCTEEWGVDQRGRRVYGSIMLSVQFLVPLLIITFCYTAISFKLGKGILQRNRRQQNEWQLGMTDQQRAAIKRRQRTNRMLIGMVVAFSASWFLSVLFNVLRDYDCLPEWCRDQEYFFGIATHCIAMSSTVWNPLLYAALNLQLRAAFLRLLPECVGKQEMGKSNRKALLQSRNVLRNDFAKNEIVNCDRRRR</sequence>
<feature type="transmembrane region" description="Helical" evidence="10">
    <location>
        <begin position="47"/>
        <end position="72"/>
    </location>
</feature>
<dbReference type="InterPro" id="IPR017452">
    <property type="entry name" value="GPCR_Rhodpsn_7TM"/>
</dbReference>
<feature type="transmembrane region" description="Helical" evidence="10">
    <location>
        <begin position="113"/>
        <end position="141"/>
    </location>
</feature>
<proteinExistence type="inferred from homology"/>
<dbReference type="Gene3D" id="1.20.1070.10">
    <property type="entry name" value="Rhodopsin 7-helix transmembrane proteins"/>
    <property type="match status" value="1"/>
</dbReference>
<dbReference type="GO" id="GO:0043005">
    <property type="term" value="C:neuron projection"/>
    <property type="evidence" value="ECO:0007669"/>
    <property type="project" value="TreeGrafter"/>
</dbReference>
<dbReference type="InterPro" id="IPR000276">
    <property type="entry name" value="GPCR_Rhodpsn"/>
</dbReference>
<evidence type="ECO:0000313" key="13">
    <source>
        <dbReference type="WBParaSite" id="sdigi.contig84.g3925.t1"/>
    </source>
</evidence>
<dbReference type="AlphaFoldDB" id="A0A915Q3C3"/>
<dbReference type="GO" id="GO:0042923">
    <property type="term" value="F:neuropeptide binding"/>
    <property type="evidence" value="ECO:0007669"/>
    <property type="project" value="TreeGrafter"/>
</dbReference>
<organism evidence="12 13">
    <name type="scientific">Setaria digitata</name>
    <dbReference type="NCBI Taxonomy" id="48799"/>
    <lineage>
        <taxon>Eukaryota</taxon>
        <taxon>Metazoa</taxon>
        <taxon>Ecdysozoa</taxon>
        <taxon>Nematoda</taxon>
        <taxon>Chromadorea</taxon>
        <taxon>Rhabditida</taxon>
        <taxon>Spirurina</taxon>
        <taxon>Spiruromorpha</taxon>
        <taxon>Filarioidea</taxon>
        <taxon>Setariidae</taxon>
        <taxon>Setaria</taxon>
    </lineage>
</organism>
<accession>A0A915Q3C3</accession>
<dbReference type="WBParaSite" id="sdigi.contig84.g3925.t1">
    <property type="protein sequence ID" value="sdigi.contig84.g3925.t1"/>
    <property type="gene ID" value="sdigi.contig84.g3925"/>
</dbReference>
<evidence type="ECO:0000256" key="1">
    <source>
        <dbReference type="ARBA" id="ARBA00004141"/>
    </source>
</evidence>
<keyword evidence="4 10" id="KW-1133">Transmembrane helix</keyword>
<dbReference type="PRINTS" id="PR00237">
    <property type="entry name" value="GPCRRHODOPSN"/>
</dbReference>
<evidence type="ECO:0000256" key="9">
    <source>
        <dbReference type="RuleBase" id="RU000688"/>
    </source>
</evidence>
<name>A0A915Q3C3_9BILA</name>
<keyword evidence="8 9" id="KW-0807">Transducer</keyword>
<evidence type="ECO:0000256" key="5">
    <source>
        <dbReference type="ARBA" id="ARBA00023040"/>
    </source>
</evidence>
<feature type="transmembrane region" description="Helical" evidence="10">
    <location>
        <begin position="310"/>
        <end position="334"/>
    </location>
</feature>
<evidence type="ECO:0000256" key="7">
    <source>
        <dbReference type="ARBA" id="ARBA00023170"/>
    </source>
</evidence>
<dbReference type="PROSITE" id="PS00237">
    <property type="entry name" value="G_PROTEIN_RECEP_F1_1"/>
    <property type="match status" value="1"/>
</dbReference>
<evidence type="ECO:0000256" key="3">
    <source>
        <dbReference type="ARBA" id="ARBA00022692"/>
    </source>
</evidence>
<evidence type="ECO:0000256" key="8">
    <source>
        <dbReference type="ARBA" id="ARBA00023224"/>
    </source>
</evidence>
<protein>
    <submittedName>
        <fullName evidence="13">G-protein coupled receptors family 1 profile domain-containing protein</fullName>
    </submittedName>
</protein>
<keyword evidence="7 9" id="KW-0675">Receptor</keyword>
<feature type="transmembrane region" description="Helical" evidence="10">
    <location>
        <begin position="84"/>
        <end position="107"/>
    </location>
</feature>
<comment type="similarity">
    <text evidence="2 9">Belongs to the G-protein coupled receptor 1 family.</text>
</comment>
<dbReference type="PROSITE" id="PS50262">
    <property type="entry name" value="G_PROTEIN_RECEP_F1_2"/>
    <property type="match status" value="1"/>
</dbReference>
<feature type="domain" description="G-protein coupled receptors family 1 profile" evidence="11">
    <location>
        <begin position="64"/>
        <end position="331"/>
    </location>
</feature>
<dbReference type="PANTHER" id="PTHR24235">
    <property type="entry name" value="NEUROPEPTIDE Y RECEPTOR"/>
    <property type="match status" value="1"/>
</dbReference>
<dbReference type="PRINTS" id="PR01012">
    <property type="entry name" value="NRPEPTIDEYR"/>
</dbReference>
<feature type="transmembrane region" description="Helical" evidence="10">
    <location>
        <begin position="214"/>
        <end position="238"/>
    </location>
</feature>
<keyword evidence="5 9" id="KW-0297">G-protein coupled receptor</keyword>
<keyword evidence="3 9" id="KW-0812">Transmembrane</keyword>
<dbReference type="SMART" id="SM01381">
    <property type="entry name" value="7TM_GPCR_Srsx"/>
    <property type="match status" value="1"/>
</dbReference>
<evidence type="ECO:0000256" key="2">
    <source>
        <dbReference type="ARBA" id="ARBA00010663"/>
    </source>
</evidence>
<dbReference type="SUPFAM" id="SSF81321">
    <property type="entry name" value="Family A G protein-coupled receptor-like"/>
    <property type="match status" value="1"/>
</dbReference>
<dbReference type="Proteomes" id="UP000887581">
    <property type="component" value="Unplaced"/>
</dbReference>
<dbReference type="Pfam" id="PF00001">
    <property type="entry name" value="7tm_1"/>
    <property type="match status" value="1"/>
</dbReference>
<reference evidence="13" key="1">
    <citation type="submission" date="2022-11" db="UniProtKB">
        <authorList>
            <consortium name="WormBaseParasite"/>
        </authorList>
    </citation>
    <scope>IDENTIFICATION</scope>
</reference>
<dbReference type="CDD" id="cd15203">
    <property type="entry name" value="7tmA_NPYR-like"/>
    <property type="match status" value="1"/>
</dbReference>
<dbReference type="InterPro" id="IPR000611">
    <property type="entry name" value="NPY_rcpt"/>
</dbReference>
<evidence type="ECO:0000256" key="10">
    <source>
        <dbReference type="SAM" id="Phobius"/>
    </source>
</evidence>
<dbReference type="PANTHER" id="PTHR24235:SF18">
    <property type="entry name" value="G-PROTEIN COUPLED RECEPTORS FAMILY 1 PROFILE DOMAIN-CONTAINING PROTEIN"/>
    <property type="match status" value="1"/>
</dbReference>